<reference evidence="1 2" key="1">
    <citation type="submission" date="2016-06" db="EMBL/GenBank/DDBJ databases">
        <title>Microsymbionts genomes from the relict species Vavilovia formosa.</title>
        <authorList>
            <person name="Chirak E."/>
            <person name="Kimeklis A."/>
            <person name="Andronov E."/>
        </authorList>
    </citation>
    <scope>NUCLEOTIDE SEQUENCE [LARGE SCALE GENOMIC DNA]</scope>
    <source>
        <strain evidence="1 2">Vaf10</strain>
        <plasmid evidence="2">Plasmid unnamed1</plasmid>
    </source>
</reference>
<organism evidence="1 2">
    <name type="scientific">Rhizobium leguminosarum</name>
    <dbReference type="NCBI Taxonomy" id="384"/>
    <lineage>
        <taxon>Bacteria</taxon>
        <taxon>Pseudomonadati</taxon>
        <taxon>Pseudomonadota</taxon>
        <taxon>Alphaproteobacteria</taxon>
        <taxon>Hyphomicrobiales</taxon>
        <taxon>Rhizobiaceae</taxon>
        <taxon>Rhizobium/Agrobacterium group</taxon>
        <taxon>Rhizobium</taxon>
    </lineage>
</organism>
<proteinExistence type="predicted"/>
<dbReference type="Proteomes" id="UP000092691">
    <property type="component" value="Plasmid unnamed1"/>
</dbReference>
<gene>
    <name evidence="1" type="ORF">BA011_28375</name>
</gene>
<geneLocation type="plasmid" evidence="1 2">
    <name>unnamed1</name>
</geneLocation>
<evidence type="ECO:0000313" key="2">
    <source>
        <dbReference type="Proteomes" id="UP000092691"/>
    </source>
</evidence>
<protein>
    <submittedName>
        <fullName evidence="1">Uncharacterized protein</fullName>
    </submittedName>
</protein>
<name>A0A1B1CIS6_RHILE</name>
<sequence>MRPSFRFVGEAHRHLRNREVGRLTPGGDDVKTLLVSVFAGPERAKAQLERLRSKGVRIPGDRAKPASVTETDSLDVDIGVLETTRRLCLQ</sequence>
<dbReference type="EMBL" id="CP016287">
    <property type="protein sequence ID" value="ANP89657.1"/>
    <property type="molecule type" value="Genomic_DNA"/>
</dbReference>
<keyword evidence="1" id="KW-0614">Plasmid</keyword>
<dbReference type="AlphaFoldDB" id="A0A1B1CIS6"/>
<evidence type="ECO:0000313" key="1">
    <source>
        <dbReference type="EMBL" id="ANP89657.1"/>
    </source>
</evidence>
<accession>A0A1B1CIS6</accession>